<evidence type="ECO:0000256" key="6">
    <source>
        <dbReference type="ARBA" id="ARBA00023004"/>
    </source>
</evidence>
<comment type="similarity">
    <text evidence="2">Belongs to the TfdA dioxygenase family.</text>
</comment>
<dbReference type="SUPFAM" id="SSF51197">
    <property type="entry name" value="Clavaminate synthase-like"/>
    <property type="match status" value="1"/>
</dbReference>
<comment type="caution">
    <text evidence="9">The sequence shown here is derived from an EMBL/GenBank/DDBJ whole genome shotgun (WGS) entry which is preliminary data.</text>
</comment>
<dbReference type="GO" id="GO:0005737">
    <property type="term" value="C:cytoplasm"/>
    <property type="evidence" value="ECO:0007669"/>
    <property type="project" value="TreeGrafter"/>
</dbReference>
<dbReference type="Proteomes" id="UP000076959">
    <property type="component" value="Unassembled WGS sequence"/>
</dbReference>
<accession>A0A176Z0Y4</accession>
<keyword evidence="6" id="KW-0408">Iron</keyword>
<protein>
    <submittedName>
        <fullName evidence="9">Taurine catabolism dioxygenase</fullName>
    </submittedName>
</protein>
<proteinExistence type="inferred from homology"/>
<comment type="cofactor">
    <cofactor evidence="1">
        <name>Fe(2+)</name>
        <dbReference type="ChEBI" id="CHEBI:29033"/>
    </cofactor>
</comment>
<evidence type="ECO:0000313" key="9">
    <source>
        <dbReference type="EMBL" id="OAF14081.1"/>
    </source>
</evidence>
<dbReference type="STRING" id="1505087.AYJ54_43020"/>
<keyword evidence="3" id="KW-0479">Metal-binding</keyword>
<name>A0A176Z0Y4_9BRAD</name>
<evidence type="ECO:0000256" key="7">
    <source>
        <dbReference type="SAM" id="MobiDB-lite"/>
    </source>
</evidence>
<dbReference type="InterPro" id="IPR051323">
    <property type="entry name" value="AtsK-like"/>
</dbReference>
<dbReference type="InterPro" id="IPR003819">
    <property type="entry name" value="TauD/TfdA-like"/>
</dbReference>
<evidence type="ECO:0000256" key="3">
    <source>
        <dbReference type="ARBA" id="ARBA00022723"/>
    </source>
</evidence>
<feature type="compositionally biased region" description="Basic and acidic residues" evidence="7">
    <location>
        <begin position="301"/>
        <end position="313"/>
    </location>
</feature>
<dbReference type="GO" id="GO:0046872">
    <property type="term" value="F:metal ion binding"/>
    <property type="evidence" value="ECO:0007669"/>
    <property type="project" value="UniProtKB-KW"/>
</dbReference>
<keyword evidence="5" id="KW-0560">Oxidoreductase</keyword>
<reference evidence="9 10" key="1">
    <citation type="submission" date="2016-03" db="EMBL/GenBank/DDBJ databases">
        <title>Draft Genome Sequence of the Strain BR 10245 (Bradyrhizobium sp.) isolated from nodules of Centrolobium paraense.</title>
        <authorList>
            <person name="Simoes-Araujo J.L.Sr."/>
            <person name="Barauna A.C."/>
            <person name="Silva K."/>
            <person name="Zilli J.E."/>
        </authorList>
    </citation>
    <scope>NUCLEOTIDE SEQUENCE [LARGE SCALE GENOMIC DNA]</scope>
    <source>
        <strain evidence="9 10">BR 10245</strain>
    </source>
</reference>
<dbReference type="InterPro" id="IPR042098">
    <property type="entry name" value="TauD-like_sf"/>
</dbReference>
<evidence type="ECO:0000259" key="8">
    <source>
        <dbReference type="Pfam" id="PF02668"/>
    </source>
</evidence>
<evidence type="ECO:0000256" key="2">
    <source>
        <dbReference type="ARBA" id="ARBA00005896"/>
    </source>
</evidence>
<feature type="region of interest" description="Disordered" evidence="7">
    <location>
        <begin position="285"/>
        <end position="313"/>
    </location>
</feature>
<sequence>MSIASSSGNVIPSADVIKCAARLSAEIRNVRLSGDLSEEVVDAIRQLLIEHRVLFFRGQRHFDGAEQERLAIRLGKLAQQSIAPTKGLSSGTDLDPGLEGRSAGQANVRYDQTVSVMRGAVMAPHGDAAWSNLAAAYLDLPLPLRRLADELWVVRSNAHDHALEARPIRAGTPPLDKSFAGMPCEGADPVVRFHPETGERLLVLGNFEQRFVGLQTYTGNKLFDLLESYITAPENTVRWSWTEDDIAIWDNRAAQHYPVRAHADQHQKVRRLVIDCELPVSDHDRRSVTRDTTSVRRRHRSGSENDRREGRLI</sequence>
<dbReference type="GO" id="GO:0016706">
    <property type="term" value="F:2-oxoglutarate-dependent dioxygenase activity"/>
    <property type="evidence" value="ECO:0007669"/>
    <property type="project" value="TreeGrafter"/>
</dbReference>
<dbReference type="PANTHER" id="PTHR30468">
    <property type="entry name" value="ALPHA-KETOGLUTARATE-DEPENDENT SULFONATE DIOXYGENASE"/>
    <property type="match status" value="1"/>
</dbReference>
<organism evidence="9 10">
    <name type="scientific">Bradyrhizobium centrolobii</name>
    <dbReference type="NCBI Taxonomy" id="1505087"/>
    <lineage>
        <taxon>Bacteria</taxon>
        <taxon>Pseudomonadati</taxon>
        <taxon>Pseudomonadota</taxon>
        <taxon>Alphaproteobacteria</taxon>
        <taxon>Hyphomicrobiales</taxon>
        <taxon>Nitrobacteraceae</taxon>
        <taxon>Bradyrhizobium</taxon>
    </lineage>
</organism>
<dbReference type="RefSeq" id="WP_063697657.1">
    <property type="nucleotide sequence ID" value="NZ_LUUB01000031.1"/>
</dbReference>
<dbReference type="AlphaFoldDB" id="A0A176Z0Y4"/>
<keyword evidence="4 9" id="KW-0223">Dioxygenase</keyword>
<dbReference type="Pfam" id="PF02668">
    <property type="entry name" value="TauD"/>
    <property type="match status" value="1"/>
</dbReference>
<evidence type="ECO:0000256" key="5">
    <source>
        <dbReference type="ARBA" id="ARBA00023002"/>
    </source>
</evidence>
<dbReference type="Gene3D" id="3.60.130.10">
    <property type="entry name" value="Clavaminate synthase-like"/>
    <property type="match status" value="1"/>
</dbReference>
<dbReference type="PANTHER" id="PTHR30468:SF5">
    <property type="entry name" value="ALPHA-KETOGLUTARATE-DEPENDENT SULFATE ESTER DIOXYGENASE"/>
    <property type="match status" value="1"/>
</dbReference>
<feature type="domain" description="TauD/TfdA-like" evidence="8">
    <location>
        <begin position="23"/>
        <end position="271"/>
    </location>
</feature>
<gene>
    <name evidence="9" type="ORF">AYJ54_43020</name>
</gene>
<dbReference type="EMBL" id="LUUB01000031">
    <property type="protein sequence ID" value="OAF14081.1"/>
    <property type="molecule type" value="Genomic_DNA"/>
</dbReference>
<evidence type="ECO:0000256" key="1">
    <source>
        <dbReference type="ARBA" id="ARBA00001954"/>
    </source>
</evidence>
<evidence type="ECO:0000256" key="4">
    <source>
        <dbReference type="ARBA" id="ARBA00022964"/>
    </source>
</evidence>
<dbReference type="OrthoDB" id="7209371at2"/>
<evidence type="ECO:0000313" key="10">
    <source>
        <dbReference type="Proteomes" id="UP000076959"/>
    </source>
</evidence>
<keyword evidence="10" id="KW-1185">Reference proteome</keyword>